<dbReference type="EMBL" id="JBHTMC010000012">
    <property type="protein sequence ID" value="MFD1263258.1"/>
    <property type="molecule type" value="Genomic_DNA"/>
</dbReference>
<evidence type="ECO:0000256" key="3">
    <source>
        <dbReference type="ARBA" id="ARBA00023163"/>
    </source>
</evidence>
<name>A0ABW3WB58_9RHOO</name>
<evidence type="ECO:0000313" key="6">
    <source>
        <dbReference type="EMBL" id="MFD1263258.1"/>
    </source>
</evidence>
<dbReference type="Pfam" id="PF00392">
    <property type="entry name" value="GntR"/>
    <property type="match status" value="1"/>
</dbReference>
<dbReference type="InterPro" id="IPR036388">
    <property type="entry name" value="WH-like_DNA-bd_sf"/>
</dbReference>
<dbReference type="Pfam" id="PF07729">
    <property type="entry name" value="FCD"/>
    <property type="match status" value="1"/>
</dbReference>
<dbReference type="PROSITE" id="PS50949">
    <property type="entry name" value="HTH_GNTR"/>
    <property type="match status" value="1"/>
</dbReference>
<evidence type="ECO:0000259" key="5">
    <source>
        <dbReference type="PROSITE" id="PS50949"/>
    </source>
</evidence>
<gene>
    <name evidence="6" type="ORF">ACFQ4M_06645</name>
</gene>
<dbReference type="Gene3D" id="1.10.10.10">
    <property type="entry name" value="Winged helix-like DNA-binding domain superfamily/Winged helix DNA-binding domain"/>
    <property type="match status" value="1"/>
</dbReference>
<evidence type="ECO:0000256" key="2">
    <source>
        <dbReference type="ARBA" id="ARBA00023125"/>
    </source>
</evidence>
<evidence type="ECO:0000313" key="7">
    <source>
        <dbReference type="Proteomes" id="UP001597158"/>
    </source>
</evidence>
<dbReference type="InterPro" id="IPR036390">
    <property type="entry name" value="WH_DNA-bd_sf"/>
</dbReference>
<sequence>MSEGQDDGRMAAGKAGRTPSSEEIQRVFESLRNAVLDQRLPPGLQLKEQGLADAFGVNRAVVRQALARLEIYRLVTHAPNRGVFVASPSAAEGRDLFCARRYIEAAIVELAVERLDEAALARLRALVQRERAAYAGGDVRKALRMSIDFHLQLAESVGNTVLAAFLDEIITRTPLVVLAHRRESPPACMLSDHEDILDAIAARDVERARALMSEHVAHLEGRLALDRGESSEDDDIARLLALDGLGTEDGGRGPR</sequence>
<reference evidence="7" key="1">
    <citation type="journal article" date="2019" name="Int. J. Syst. Evol. Microbiol.">
        <title>The Global Catalogue of Microorganisms (GCM) 10K type strain sequencing project: providing services to taxonomists for standard genome sequencing and annotation.</title>
        <authorList>
            <consortium name="The Broad Institute Genomics Platform"/>
            <consortium name="The Broad Institute Genome Sequencing Center for Infectious Disease"/>
            <person name="Wu L."/>
            <person name="Ma J."/>
        </authorList>
    </citation>
    <scope>NUCLEOTIDE SEQUENCE [LARGE SCALE GENOMIC DNA]</scope>
    <source>
        <strain evidence="7">CCUG 48884</strain>
    </source>
</reference>
<dbReference type="SMART" id="SM00345">
    <property type="entry name" value="HTH_GNTR"/>
    <property type="match status" value="1"/>
</dbReference>
<proteinExistence type="predicted"/>
<dbReference type="SUPFAM" id="SSF46785">
    <property type="entry name" value="Winged helix' DNA-binding domain"/>
    <property type="match status" value="1"/>
</dbReference>
<dbReference type="PANTHER" id="PTHR43537:SF53">
    <property type="entry name" value="HTH-TYPE TRANSCRIPTIONAL REPRESSOR NANR"/>
    <property type="match status" value="1"/>
</dbReference>
<dbReference type="PANTHER" id="PTHR43537">
    <property type="entry name" value="TRANSCRIPTIONAL REGULATOR, GNTR FAMILY"/>
    <property type="match status" value="1"/>
</dbReference>
<dbReference type="InterPro" id="IPR000524">
    <property type="entry name" value="Tscrpt_reg_HTH_GntR"/>
</dbReference>
<keyword evidence="7" id="KW-1185">Reference proteome</keyword>
<dbReference type="SMART" id="SM00895">
    <property type="entry name" value="FCD"/>
    <property type="match status" value="1"/>
</dbReference>
<dbReference type="Proteomes" id="UP001597158">
    <property type="component" value="Unassembled WGS sequence"/>
</dbReference>
<protein>
    <submittedName>
        <fullName evidence="6">GntR family transcriptional regulator</fullName>
    </submittedName>
</protein>
<dbReference type="RefSeq" id="WP_002938110.1">
    <property type="nucleotide sequence ID" value="NZ_JARQZE010000028.1"/>
</dbReference>
<keyword evidence="1" id="KW-0805">Transcription regulation</keyword>
<accession>A0ABW3WB58</accession>
<feature type="domain" description="HTH gntR-type" evidence="5">
    <location>
        <begin position="21"/>
        <end position="88"/>
    </location>
</feature>
<dbReference type="SUPFAM" id="SSF48008">
    <property type="entry name" value="GntR ligand-binding domain-like"/>
    <property type="match status" value="1"/>
</dbReference>
<dbReference type="Gene3D" id="1.20.120.530">
    <property type="entry name" value="GntR ligand-binding domain-like"/>
    <property type="match status" value="1"/>
</dbReference>
<feature type="region of interest" description="Disordered" evidence="4">
    <location>
        <begin position="1"/>
        <end position="22"/>
    </location>
</feature>
<dbReference type="InterPro" id="IPR011711">
    <property type="entry name" value="GntR_C"/>
</dbReference>
<evidence type="ECO:0000256" key="4">
    <source>
        <dbReference type="SAM" id="MobiDB-lite"/>
    </source>
</evidence>
<keyword evidence="3" id="KW-0804">Transcription</keyword>
<dbReference type="InterPro" id="IPR008920">
    <property type="entry name" value="TF_FadR/GntR_C"/>
</dbReference>
<keyword evidence="2" id="KW-0238">DNA-binding</keyword>
<comment type="caution">
    <text evidence="6">The sequence shown here is derived from an EMBL/GenBank/DDBJ whole genome shotgun (WGS) entry which is preliminary data.</text>
</comment>
<evidence type="ECO:0000256" key="1">
    <source>
        <dbReference type="ARBA" id="ARBA00023015"/>
    </source>
</evidence>
<organism evidence="6 7">
    <name type="scientific">Thauera mechernichensis</name>
    <dbReference type="NCBI Taxonomy" id="82788"/>
    <lineage>
        <taxon>Bacteria</taxon>
        <taxon>Pseudomonadati</taxon>
        <taxon>Pseudomonadota</taxon>
        <taxon>Betaproteobacteria</taxon>
        <taxon>Rhodocyclales</taxon>
        <taxon>Zoogloeaceae</taxon>
        <taxon>Thauera</taxon>
    </lineage>
</organism>